<dbReference type="RefSeq" id="WP_373971284.1">
    <property type="nucleotide sequence ID" value="NZ_JBHDLJ010000003.1"/>
</dbReference>
<protein>
    <submittedName>
        <fullName evidence="1">Uncharacterized protein</fullName>
    </submittedName>
</protein>
<keyword evidence="2" id="KW-1185">Reference proteome</keyword>
<sequence>MPRRTLLIIIEGRLLREAIELGLRLAEEYQDLVPEALETSKSELYAVGEASRIQRRTRAPRPLADASPAATGAGALHAIWCHGRWLTPGNCPPGPPEAHGATDWQWAHYNAVMGAHGSAHLILWDLYLRATDGRLAA</sequence>
<organism evidence="1 2">
    <name type="scientific">Arthrobacter halodurans</name>
    <dbReference type="NCBI Taxonomy" id="516699"/>
    <lineage>
        <taxon>Bacteria</taxon>
        <taxon>Bacillati</taxon>
        <taxon>Actinomycetota</taxon>
        <taxon>Actinomycetes</taxon>
        <taxon>Micrococcales</taxon>
        <taxon>Micrococcaceae</taxon>
        <taxon>Arthrobacter</taxon>
    </lineage>
</organism>
<reference evidence="1 2" key="1">
    <citation type="submission" date="2024-09" db="EMBL/GenBank/DDBJ databases">
        <authorList>
            <person name="Salinas-Garcia M.A."/>
            <person name="Prieme A."/>
        </authorList>
    </citation>
    <scope>NUCLEOTIDE SEQUENCE [LARGE SCALE GENOMIC DNA]</scope>
    <source>
        <strain evidence="1 2">DSM 21081</strain>
    </source>
</reference>
<evidence type="ECO:0000313" key="1">
    <source>
        <dbReference type="EMBL" id="MFB0834118.1"/>
    </source>
</evidence>
<dbReference type="EMBL" id="JBHDLJ010000003">
    <property type="protein sequence ID" value="MFB0834118.1"/>
    <property type="molecule type" value="Genomic_DNA"/>
</dbReference>
<dbReference type="Proteomes" id="UP001575652">
    <property type="component" value="Unassembled WGS sequence"/>
</dbReference>
<evidence type="ECO:0000313" key="2">
    <source>
        <dbReference type="Proteomes" id="UP001575652"/>
    </source>
</evidence>
<gene>
    <name evidence="1" type="ORF">ACETWP_05905</name>
</gene>
<proteinExistence type="predicted"/>
<accession>A0ABV4UMG2</accession>
<name>A0ABV4UMG2_9MICC</name>
<comment type="caution">
    <text evidence="1">The sequence shown here is derived from an EMBL/GenBank/DDBJ whole genome shotgun (WGS) entry which is preliminary data.</text>
</comment>